<keyword evidence="5 8" id="KW-0547">Nucleotide-binding</keyword>
<protein>
    <recommendedName>
        <fullName evidence="3">RNA 3'-terminal phosphate cyclase</fullName>
        <ecNumber evidence="2">6.5.1.4</ecNumber>
    </recommendedName>
</protein>
<feature type="domain" description="RNA 3'-terminal phosphate cyclase insert" evidence="10">
    <location>
        <begin position="186"/>
        <end position="286"/>
    </location>
</feature>
<keyword evidence="11" id="KW-1185">Reference proteome</keyword>
<evidence type="ECO:0000256" key="5">
    <source>
        <dbReference type="ARBA" id="ARBA00022741"/>
    </source>
</evidence>
<sequence length="361" mass="39128">MAATNFVEIDGSYLEGGGQALRNALSLSCILGKPVRVVNIRANRPKPGLSHQHMHGVKLLRDITNADVVGNTMGSTKLEFIPHTIRSGNYRVAVQTAASITLVYQMALPVLLFADGASQVDATGGTNVAFAPQVEYMDEVLLPNLLRFGVSFELKLLQHGFYPRGNGRCILDVEPVHQVKAGQLVKFGQLDKVGGVAFCAGRLPMSIALDMQQTARREIHRLWPNQECNIKPKKLTFDVASDNGAAILVTAHTTTGCILGSGAVGERKMHGHLLGSNAACKLTEYVRKEICVDAHMQDQLIIYMALAEGCSRMLTGQLTKHTRTAIHVAEQITGVKFEVTMENFDKTLVTCVGLGQLNGLL</sequence>
<evidence type="ECO:0000313" key="12">
    <source>
        <dbReference type="RefSeq" id="XP_017035309.1"/>
    </source>
</evidence>
<dbReference type="NCBIfam" id="TIGR03399">
    <property type="entry name" value="RNA_3prim_cycl"/>
    <property type="match status" value="1"/>
</dbReference>
<organism evidence="11 12">
    <name type="scientific">Drosophila kikkawai</name>
    <name type="common">Fruit fly</name>
    <dbReference type="NCBI Taxonomy" id="30033"/>
    <lineage>
        <taxon>Eukaryota</taxon>
        <taxon>Metazoa</taxon>
        <taxon>Ecdysozoa</taxon>
        <taxon>Arthropoda</taxon>
        <taxon>Hexapoda</taxon>
        <taxon>Insecta</taxon>
        <taxon>Pterygota</taxon>
        <taxon>Neoptera</taxon>
        <taxon>Endopterygota</taxon>
        <taxon>Diptera</taxon>
        <taxon>Brachycera</taxon>
        <taxon>Muscomorpha</taxon>
        <taxon>Ephydroidea</taxon>
        <taxon>Drosophilidae</taxon>
        <taxon>Drosophila</taxon>
        <taxon>Sophophora</taxon>
    </lineage>
</organism>
<dbReference type="GO" id="GO:0003963">
    <property type="term" value="F:RNA-3'-phosphate cyclase activity"/>
    <property type="evidence" value="ECO:0007669"/>
    <property type="project" value="UniProtKB-EC"/>
</dbReference>
<dbReference type="RefSeq" id="XP_017035309.1">
    <property type="nucleotide sequence ID" value="XM_017179820.3"/>
</dbReference>
<dbReference type="Pfam" id="PF05189">
    <property type="entry name" value="RTC_insert"/>
    <property type="match status" value="1"/>
</dbReference>
<dbReference type="PANTHER" id="PTHR11096:SF0">
    <property type="entry name" value="RNA 3'-TERMINAL PHOSPHATE CYCLASE"/>
    <property type="match status" value="1"/>
</dbReference>
<evidence type="ECO:0000256" key="3">
    <source>
        <dbReference type="ARBA" id="ARBA00021428"/>
    </source>
</evidence>
<evidence type="ECO:0000256" key="1">
    <source>
        <dbReference type="ARBA" id="ARBA00009206"/>
    </source>
</evidence>
<dbReference type="OrthoDB" id="25029at2759"/>
<dbReference type="HAMAP" id="MF_00200">
    <property type="entry name" value="RTC"/>
    <property type="match status" value="1"/>
</dbReference>
<keyword evidence="4" id="KW-0436">Ligase</keyword>
<dbReference type="AlphaFoldDB" id="A0A6P4JKZ2"/>
<dbReference type="Gene3D" id="3.65.10.20">
    <property type="entry name" value="RNA 3'-terminal phosphate cyclase domain"/>
    <property type="match status" value="1"/>
</dbReference>
<dbReference type="Gene3D" id="3.30.360.20">
    <property type="entry name" value="RNA 3'-terminal phosphate cyclase, insert domain"/>
    <property type="match status" value="1"/>
</dbReference>
<feature type="binding site" evidence="8">
    <location>
        <position position="105"/>
    </location>
    <ligand>
        <name>ATP</name>
        <dbReference type="ChEBI" id="CHEBI:30616"/>
    </ligand>
</feature>
<dbReference type="PIRSF" id="PIRSF005378">
    <property type="entry name" value="RNA3'_term_phos_cycl_euk"/>
    <property type="match status" value="1"/>
</dbReference>
<gene>
    <name evidence="12" type="primary">Rtca</name>
</gene>
<proteinExistence type="inferred from homology"/>
<evidence type="ECO:0000256" key="4">
    <source>
        <dbReference type="ARBA" id="ARBA00022598"/>
    </source>
</evidence>
<evidence type="ECO:0000313" key="11">
    <source>
        <dbReference type="Proteomes" id="UP001652661"/>
    </source>
</evidence>
<evidence type="ECO:0000259" key="10">
    <source>
        <dbReference type="Pfam" id="PF05189"/>
    </source>
</evidence>
<evidence type="ECO:0000256" key="6">
    <source>
        <dbReference type="ARBA" id="ARBA00024481"/>
    </source>
</evidence>
<dbReference type="InterPro" id="IPR023797">
    <property type="entry name" value="RNA3'_phos_cyclase_dom"/>
</dbReference>
<evidence type="ECO:0000256" key="2">
    <source>
        <dbReference type="ARBA" id="ARBA00012725"/>
    </source>
</evidence>
<evidence type="ECO:0000256" key="8">
    <source>
        <dbReference type="PIRSR" id="PIRSR005378-2"/>
    </source>
</evidence>
<dbReference type="OMA" id="WSPPIDY"/>
<name>A0A6P4JKZ2_DROKI</name>
<evidence type="ECO:0000259" key="9">
    <source>
        <dbReference type="Pfam" id="PF01137"/>
    </source>
</evidence>
<dbReference type="InterPro" id="IPR000228">
    <property type="entry name" value="RNA3'_term_phos_cyc"/>
</dbReference>
<comment type="catalytic activity">
    <reaction evidence="6">
        <text>a 3'-end 3'-phospho-ribonucleotide-RNA + ATP = a 3'-end 2',3'-cyclophospho-ribonucleotide-RNA + AMP + diphosphate</text>
        <dbReference type="Rhea" id="RHEA:23976"/>
        <dbReference type="Rhea" id="RHEA-COMP:10463"/>
        <dbReference type="Rhea" id="RHEA-COMP:10464"/>
        <dbReference type="ChEBI" id="CHEBI:30616"/>
        <dbReference type="ChEBI" id="CHEBI:33019"/>
        <dbReference type="ChEBI" id="CHEBI:83062"/>
        <dbReference type="ChEBI" id="CHEBI:83064"/>
        <dbReference type="ChEBI" id="CHEBI:456215"/>
        <dbReference type="EC" id="6.5.1.4"/>
    </reaction>
</comment>
<feature type="binding site" evidence="8">
    <location>
        <begin position="295"/>
        <end position="299"/>
    </location>
    <ligand>
        <name>ATP</name>
        <dbReference type="ChEBI" id="CHEBI:30616"/>
    </ligand>
</feature>
<dbReference type="PANTHER" id="PTHR11096">
    <property type="entry name" value="RNA 3' TERMINAL PHOSPHATE CYCLASE"/>
    <property type="match status" value="1"/>
</dbReference>
<dbReference type="CDD" id="cd00874">
    <property type="entry name" value="RNA_Cyclase_Class_II"/>
    <property type="match status" value="1"/>
</dbReference>
<dbReference type="GO" id="GO:0005524">
    <property type="term" value="F:ATP binding"/>
    <property type="evidence" value="ECO:0007669"/>
    <property type="project" value="UniProtKB-KW"/>
</dbReference>
<dbReference type="InterPro" id="IPR037136">
    <property type="entry name" value="RNA3'_phos_cyclase_dom_sf"/>
</dbReference>
<dbReference type="InterPro" id="IPR036553">
    <property type="entry name" value="RPTC_insert"/>
</dbReference>
<evidence type="ECO:0000256" key="7">
    <source>
        <dbReference type="PIRSR" id="PIRSR005378-1"/>
    </source>
</evidence>
<dbReference type="GO" id="GO:0005634">
    <property type="term" value="C:nucleus"/>
    <property type="evidence" value="ECO:0007669"/>
    <property type="project" value="TreeGrafter"/>
</dbReference>
<feature type="domain" description="RNA 3'-terminal phosphate cyclase" evidence="9">
    <location>
        <begin position="13"/>
        <end position="339"/>
    </location>
</feature>
<reference evidence="12" key="1">
    <citation type="submission" date="2025-08" db="UniProtKB">
        <authorList>
            <consortium name="RefSeq"/>
        </authorList>
    </citation>
    <scope>IDENTIFICATION</scope>
    <source>
        <strain evidence="12">14028-0561.14</strain>
        <tissue evidence="12">Whole fly</tissue>
    </source>
</reference>
<dbReference type="GO" id="GO:0006396">
    <property type="term" value="P:RNA processing"/>
    <property type="evidence" value="ECO:0007669"/>
    <property type="project" value="InterPro"/>
</dbReference>
<dbReference type="InterPro" id="IPR013791">
    <property type="entry name" value="RNA3'-term_phos_cycl_insert"/>
</dbReference>
<dbReference type="SUPFAM" id="SSF55205">
    <property type="entry name" value="EPT/RTPC-like"/>
    <property type="match status" value="2"/>
</dbReference>
<feature type="active site" description="Tele-AMP-histidine intermediate" evidence="7">
    <location>
        <position position="321"/>
    </location>
</feature>
<dbReference type="Proteomes" id="UP001652661">
    <property type="component" value="Chromosome X"/>
</dbReference>
<keyword evidence="8" id="KW-0067">ATP-binding</keyword>
<accession>A0A6P4JKZ2</accession>
<dbReference type="Pfam" id="PF01137">
    <property type="entry name" value="RTC"/>
    <property type="match status" value="1"/>
</dbReference>
<dbReference type="InterPro" id="IPR013792">
    <property type="entry name" value="RNA3'P_cycl/enolpyr_Trfase_a/b"/>
</dbReference>
<dbReference type="EC" id="6.5.1.4" evidence="2"/>
<comment type="similarity">
    <text evidence="1">Belongs to the RNA 3'-terminal cyclase family. Type 1 subfamily.</text>
</comment>
<dbReference type="InterPro" id="IPR017770">
    <property type="entry name" value="RNA3'_term_phos_cyc_type_1"/>
</dbReference>